<evidence type="ECO:0000313" key="1">
    <source>
        <dbReference type="EMBL" id="PRZ39655.1"/>
    </source>
</evidence>
<name>A0A2T0ZTJ7_9ACTN</name>
<sequence length="130" mass="13945">MPTRAGAGRYRRGDRADGADARLLVTPGQDLDAITELVYVARGYESPAAWRHRRVADVLYAAIGAGMLESAPTAQVEDTASRYLATIDPGWLTDHAAGLRAHLGLPSGRWTDSAWGAALRGRETCRKASP</sequence>
<dbReference type="RefSeq" id="WP_146135421.1">
    <property type="nucleotide sequence ID" value="NZ_PVUE01000018.1"/>
</dbReference>
<accession>A0A2T0ZTJ7</accession>
<reference evidence="1 2" key="1">
    <citation type="submission" date="2018-03" db="EMBL/GenBank/DDBJ databases">
        <title>Genomic Encyclopedia of Archaeal and Bacterial Type Strains, Phase II (KMG-II): from individual species to whole genera.</title>
        <authorList>
            <person name="Goeker M."/>
        </authorList>
    </citation>
    <scope>NUCLEOTIDE SEQUENCE [LARGE SCALE GENOMIC DNA]</scope>
    <source>
        <strain evidence="1 2">DSM 100065</strain>
    </source>
</reference>
<keyword evidence="2" id="KW-1185">Reference proteome</keyword>
<dbReference type="Proteomes" id="UP000237752">
    <property type="component" value="Unassembled WGS sequence"/>
</dbReference>
<dbReference type="AlphaFoldDB" id="A0A2T0ZTJ7"/>
<evidence type="ECO:0000313" key="2">
    <source>
        <dbReference type="Proteomes" id="UP000237752"/>
    </source>
</evidence>
<dbReference type="OrthoDB" id="5218565at2"/>
<dbReference type="EMBL" id="PVUE01000018">
    <property type="protein sequence ID" value="PRZ39655.1"/>
    <property type="molecule type" value="Genomic_DNA"/>
</dbReference>
<protein>
    <submittedName>
        <fullName evidence="1">Uncharacterized protein</fullName>
    </submittedName>
</protein>
<organism evidence="1 2">
    <name type="scientific">Antricoccus suffuscus</name>
    <dbReference type="NCBI Taxonomy" id="1629062"/>
    <lineage>
        <taxon>Bacteria</taxon>
        <taxon>Bacillati</taxon>
        <taxon>Actinomycetota</taxon>
        <taxon>Actinomycetes</taxon>
        <taxon>Geodermatophilales</taxon>
        <taxon>Antricoccaceae</taxon>
        <taxon>Antricoccus</taxon>
    </lineage>
</organism>
<comment type="caution">
    <text evidence="1">The sequence shown here is derived from an EMBL/GenBank/DDBJ whole genome shotgun (WGS) entry which is preliminary data.</text>
</comment>
<gene>
    <name evidence="1" type="ORF">CLV47_11819</name>
</gene>
<proteinExistence type="predicted"/>